<feature type="region of interest" description="Disordered" evidence="1">
    <location>
        <begin position="71"/>
        <end position="111"/>
    </location>
</feature>
<dbReference type="OrthoDB" id="3838033at2"/>
<comment type="caution">
    <text evidence="3">The sequence shown here is derived from an EMBL/GenBank/DDBJ whole genome shotgun (WGS) entry which is preliminary data.</text>
</comment>
<dbReference type="AlphaFoldDB" id="H5TIQ5"/>
<dbReference type="STRING" id="1108044.GOOTI_063_00340"/>
<accession>H5TIQ5</accession>
<sequence>MNDSVAVEHSWSKTLFGNQHMLHVASSIAQGGDEFTAPQLEQATGLSPSSVHRLLGVLCSVGLLSRVPRRAGERTQRYRRERQPFWKSMSQLQERARDAANAPQVQERSVG</sequence>
<dbReference type="Proteomes" id="UP000005038">
    <property type="component" value="Unassembled WGS sequence"/>
</dbReference>
<dbReference type="Pfam" id="PF09339">
    <property type="entry name" value="HTH_IclR"/>
    <property type="match status" value="1"/>
</dbReference>
<dbReference type="RefSeq" id="WP_007237620.1">
    <property type="nucleotide sequence ID" value="NZ_BAFB01000063.1"/>
</dbReference>
<dbReference type="GO" id="GO:0003700">
    <property type="term" value="F:DNA-binding transcription factor activity"/>
    <property type="evidence" value="ECO:0007669"/>
    <property type="project" value="InterPro"/>
</dbReference>
<dbReference type="InterPro" id="IPR005471">
    <property type="entry name" value="Tscrpt_reg_IclR_N"/>
</dbReference>
<reference evidence="3" key="1">
    <citation type="submission" date="2012-02" db="EMBL/GenBank/DDBJ databases">
        <title>Whole genome shotgun sequence of Gordonia otitidis NBRC 100426.</title>
        <authorList>
            <person name="Yoshida I."/>
            <person name="Hosoyama A."/>
            <person name="Tsuchikane K."/>
            <person name="Katsumata H."/>
            <person name="Yamazaki S."/>
            <person name="Fujita N."/>
        </authorList>
    </citation>
    <scope>NUCLEOTIDE SEQUENCE [LARGE SCALE GENOMIC DNA]</scope>
    <source>
        <strain evidence="3">NBRC 100426</strain>
    </source>
</reference>
<feature type="domain" description="HTH iclR-type" evidence="2">
    <location>
        <begin position="28"/>
        <end position="67"/>
    </location>
</feature>
<dbReference type="SUPFAM" id="SSF46785">
    <property type="entry name" value="Winged helix' DNA-binding domain"/>
    <property type="match status" value="1"/>
</dbReference>
<dbReference type="InterPro" id="IPR036388">
    <property type="entry name" value="WH-like_DNA-bd_sf"/>
</dbReference>
<evidence type="ECO:0000256" key="1">
    <source>
        <dbReference type="SAM" id="MobiDB-lite"/>
    </source>
</evidence>
<evidence type="ECO:0000313" key="4">
    <source>
        <dbReference type="Proteomes" id="UP000005038"/>
    </source>
</evidence>
<name>H5TIQ5_GORO1</name>
<feature type="compositionally biased region" description="Basic and acidic residues" evidence="1">
    <location>
        <begin position="71"/>
        <end position="84"/>
    </location>
</feature>
<gene>
    <name evidence="3" type="ORF">GOOTI_063_00340</name>
</gene>
<dbReference type="EMBL" id="BAFB01000063">
    <property type="protein sequence ID" value="GAB33363.1"/>
    <property type="molecule type" value="Genomic_DNA"/>
</dbReference>
<proteinExistence type="predicted"/>
<evidence type="ECO:0000259" key="2">
    <source>
        <dbReference type="Pfam" id="PF09339"/>
    </source>
</evidence>
<evidence type="ECO:0000313" key="3">
    <source>
        <dbReference type="EMBL" id="GAB33363.1"/>
    </source>
</evidence>
<dbReference type="InterPro" id="IPR036390">
    <property type="entry name" value="WH_DNA-bd_sf"/>
</dbReference>
<keyword evidence="4" id="KW-1185">Reference proteome</keyword>
<organism evidence="3 4">
    <name type="scientific">Gordonia otitidis (strain DSM 44809 / CCUG 52243 / JCM 12355 / NBRC 100426 / IFM 10032)</name>
    <dbReference type="NCBI Taxonomy" id="1108044"/>
    <lineage>
        <taxon>Bacteria</taxon>
        <taxon>Bacillati</taxon>
        <taxon>Actinomycetota</taxon>
        <taxon>Actinomycetes</taxon>
        <taxon>Mycobacteriales</taxon>
        <taxon>Gordoniaceae</taxon>
        <taxon>Gordonia</taxon>
    </lineage>
</organism>
<protein>
    <recommendedName>
        <fullName evidence="2">HTH iclR-type domain-containing protein</fullName>
    </recommendedName>
</protein>
<dbReference type="Gene3D" id="1.10.10.10">
    <property type="entry name" value="Winged helix-like DNA-binding domain superfamily/Winged helix DNA-binding domain"/>
    <property type="match status" value="1"/>
</dbReference>